<evidence type="ECO:0000256" key="3">
    <source>
        <dbReference type="ARBA" id="ARBA00022679"/>
    </source>
</evidence>
<evidence type="ECO:0000256" key="1">
    <source>
        <dbReference type="ARBA" id="ARBA00007137"/>
    </source>
</evidence>
<evidence type="ECO:0000313" key="5">
    <source>
        <dbReference type="Proteomes" id="UP000515860"/>
    </source>
</evidence>
<name>A0A7G9GH00_9FIRM</name>
<evidence type="ECO:0000256" key="2">
    <source>
        <dbReference type="ARBA" id="ARBA00022603"/>
    </source>
</evidence>
<sequence length="149" mass="16489">MTGLLPVLAGANIIYGGGILDSGIVMSLGQLVADADVIRMYRKAQEGIPVNDITMALDVIREVGIRGNFLGEEHTLDHYNEQSKPEIFQRGVPTANAKDLKELADERALKILEENRDKLSVSQEVADKIHQMVLEAEEKQLNMKYGKVD</sequence>
<dbReference type="GO" id="GO:0008168">
    <property type="term" value="F:methyltransferase activity"/>
    <property type="evidence" value="ECO:0007669"/>
    <property type="project" value="UniProtKB-KW"/>
</dbReference>
<evidence type="ECO:0000313" key="4">
    <source>
        <dbReference type="EMBL" id="QNM10082.1"/>
    </source>
</evidence>
<dbReference type="GO" id="GO:0032259">
    <property type="term" value="P:methylation"/>
    <property type="evidence" value="ECO:0007669"/>
    <property type="project" value="UniProtKB-KW"/>
</dbReference>
<accession>A0A7G9GH00</accession>
<keyword evidence="5" id="KW-1185">Reference proteome</keyword>
<dbReference type="KEGG" id="whj:H9Q79_07375"/>
<dbReference type="AlphaFoldDB" id="A0A7G9GH00"/>
<keyword evidence="3 4" id="KW-0808">Transferase</keyword>
<gene>
    <name evidence="4" type="ORF">H9Q79_07375</name>
</gene>
<keyword evidence="2 4" id="KW-0489">Methyltransferase</keyword>
<comment type="similarity">
    <text evidence="1">Belongs to the trimethylamine methyltransferase family.</text>
</comment>
<proteinExistence type="inferred from homology"/>
<dbReference type="InterPro" id="IPR010426">
    <property type="entry name" value="MTTB_MeTrfase"/>
</dbReference>
<dbReference type="InterPro" id="IPR038601">
    <property type="entry name" value="MttB-like_sf"/>
</dbReference>
<dbReference type="EMBL" id="CP060635">
    <property type="protein sequence ID" value="QNM10082.1"/>
    <property type="molecule type" value="Genomic_DNA"/>
</dbReference>
<reference evidence="4 5" key="1">
    <citation type="submission" date="2020-08" db="EMBL/GenBank/DDBJ databases">
        <authorList>
            <person name="Liu C."/>
            <person name="Sun Q."/>
        </authorList>
    </citation>
    <scope>NUCLEOTIDE SEQUENCE [LARGE SCALE GENOMIC DNA]</scope>
    <source>
        <strain evidence="4 5">NSJ-29</strain>
    </source>
</reference>
<organism evidence="4 5">
    <name type="scientific">Wansuia hejianensis</name>
    <dbReference type="NCBI Taxonomy" id="2763667"/>
    <lineage>
        <taxon>Bacteria</taxon>
        <taxon>Bacillati</taxon>
        <taxon>Bacillota</taxon>
        <taxon>Clostridia</taxon>
        <taxon>Lachnospirales</taxon>
        <taxon>Lachnospiraceae</taxon>
        <taxon>Wansuia</taxon>
    </lineage>
</organism>
<dbReference type="Gene3D" id="3.20.20.480">
    <property type="entry name" value="Trimethylamine methyltransferase-like"/>
    <property type="match status" value="1"/>
</dbReference>
<dbReference type="GO" id="GO:0015948">
    <property type="term" value="P:methanogenesis"/>
    <property type="evidence" value="ECO:0007669"/>
    <property type="project" value="InterPro"/>
</dbReference>
<dbReference type="Pfam" id="PF06253">
    <property type="entry name" value="MTTB"/>
    <property type="match status" value="1"/>
</dbReference>
<protein>
    <submittedName>
        <fullName evidence="4">Trimethylamine methyltransferase family protein</fullName>
    </submittedName>
</protein>
<dbReference type="Proteomes" id="UP000515860">
    <property type="component" value="Chromosome"/>
</dbReference>